<dbReference type="PROSITE" id="PS50071">
    <property type="entry name" value="HOMEOBOX_2"/>
    <property type="match status" value="1"/>
</dbReference>
<gene>
    <name evidence="6" type="ORF">SCUCBS95973_002548</name>
</gene>
<keyword evidence="1 2" id="KW-0238">DNA-binding</keyword>
<dbReference type="InterPro" id="IPR036873">
    <property type="entry name" value="Rhodanese-like_dom_sf"/>
</dbReference>
<dbReference type="CDD" id="cd00086">
    <property type="entry name" value="homeodomain"/>
    <property type="match status" value="1"/>
</dbReference>
<evidence type="ECO:0000259" key="5">
    <source>
        <dbReference type="PROSITE" id="PS50206"/>
    </source>
</evidence>
<feature type="domain" description="Homeobox" evidence="4">
    <location>
        <begin position="646"/>
        <end position="697"/>
    </location>
</feature>
<sequence>MGDLQPPYLTIRTLGGSGSGSGDRNSLTSTDSAYASANSDFAVPSTTHDIGRVNYHVKHLDSFARTLEDSASRAFPNRGRSQQRYTKVISLLVHWKSDDLFVLPELEDLEKCFREDYGFETDTFSIPSENAHLELMMRIGALIKDHEATDTLFIVYYGGHARIDESRQSTWCATRNPNSPWLQWSAIQTLLERSVSDTLILLDCCAGAASATFPNGKSITETISASSWDAIAPDPGRYSFTNALIEVLQEWRVRTFSAAMLHAEVLARLKHPRPITINGKFFEARSTPVHFMMTANHRAPSIEIGRIIPRNRQLPSPPADPDYNSQYVPSPSGGRGPLGEPVSDPNEDEPHVMISLALEDDQNLDLNAWEQWLASFPALAKYVKVQGVFKSHSTLLLLSVPVMVWDLLPENRACSFVAFIRSNNLIAKKQAATAESTPAATPVPAQAGVATAKPLDESDNPDDANDLNGANDANNTNNADVETSTESNVNVNDSSEMVVSDAEDAEDDDVENIDDDANSVISGTTFTPTASSVRMSIATTAISIGDTITQRQYNPQPQRHPAFASAASTSVISRPGPGPQRTYSQGFGNNGYGYPSDQRSDLRSLGSHQTRPGGMSSSRTMVMNQQKIARRNNFDGTNDAAEGPKFAQHIVDRLEEYFQSHPNPSVGIAEFFASNLGIEKRDIDLWFHRRRQQELMTQNLQNLKMADNPSFDHGDSSGPIMILPGQLNRLLDIFVPSNILLVDLRSPTDFDKSHVYGAINVRMPVSFVEQAFDLIDKAFTDDQSRRTFARAPSTRCIVFYDRVLEYPWECPMAESLVRQLRISKGWAGDYYVLKGHYREFSASFDKYISGDKMTQAAKDYADSLRQRAPPNEVEKERIEYYYSEWKQLASQENRMALPDSAAGLGERRQAVDQHQAELEAELERRNPVLFRKAMGLQQLPLKKSYSTTNMYSSSIKVGGGGSGGGGMVSSDRYLEKERELRSDLVGPLSRGLEKIHGSSGPPATKAAAYTPGYDKLGEMTGGGRAEHTSPPPSVSDDYDEFGPREEQQFQYDKAGDLIGGPSGSSAPMGLGRGGANSGDARRGGREKSFWKRLRVNK</sequence>
<proteinExistence type="predicted"/>
<feature type="compositionally biased region" description="Basic and acidic residues" evidence="3">
    <location>
        <begin position="1079"/>
        <end position="1089"/>
    </location>
</feature>
<feature type="region of interest" description="Disordered" evidence="3">
    <location>
        <begin position="311"/>
        <end position="346"/>
    </location>
</feature>
<comment type="caution">
    <text evidence="6">The sequence shown here is derived from an EMBL/GenBank/DDBJ whole genome shotgun (WGS) entry which is preliminary data.</text>
</comment>
<feature type="domain" description="Rhodanese" evidence="5">
    <location>
        <begin position="735"/>
        <end position="849"/>
    </location>
</feature>
<dbReference type="Gene3D" id="1.10.10.60">
    <property type="entry name" value="Homeodomain-like"/>
    <property type="match status" value="1"/>
</dbReference>
<dbReference type="SUPFAM" id="SSF52821">
    <property type="entry name" value="Rhodanese/Cell cycle control phosphatase"/>
    <property type="match status" value="1"/>
</dbReference>
<feature type="compositionally biased region" description="Polar residues" evidence="3">
    <location>
        <begin position="481"/>
        <end position="497"/>
    </location>
</feature>
<reference evidence="6 7" key="1">
    <citation type="submission" date="2024-01" db="EMBL/GenBank/DDBJ databases">
        <authorList>
            <person name="Allen C."/>
            <person name="Tagirdzhanova G."/>
        </authorList>
    </citation>
    <scope>NUCLEOTIDE SEQUENCE [LARGE SCALE GENOMIC DNA]</scope>
</reference>
<feature type="region of interest" description="Disordered" evidence="3">
    <location>
        <begin position="585"/>
        <end position="619"/>
    </location>
</feature>
<evidence type="ECO:0000256" key="1">
    <source>
        <dbReference type="PROSITE-ProRule" id="PRU00108"/>
    </source>
</evidence>
<dbReference type="InterPro" id="IPR009057">
    <property type="entry name" value="Homeodomain-like_sf"/>
</dbReference>
<dbReference type="PROSITE" id="PS50206">
    <property type="entry name" value="RHODANESE_3"/>
    <property type="match status" value="1"/>
</dbReference>
<evidence type="ECO:0000259" key="4">
    <source>
        <dbReference type="PROSITE" id="PS50071"/>
    </source>
</evidence>
<dbReference type="InterPro" id="IPR001763">
    <property type="entry name" value="Rhodanese-like_dom"/>
</dbReference>
<feature type="DNA-binding region" description="Homeobox" evidence="1">
    <location>
        <begin position="648"/>
        <end position="698"/>
    </location>
</feature>
<dbReference type="Proteomes" id="UP001642405">
    <property type="component" value="Unassembled WGS sequence"/>
</dbReference>
<comment type="subcellular location">
    <subcellularLocation>
        <location evidence="1 2">Nucleus</location>
    </subcellularLocation>
</comment>
<dbReference type="Pfam" id="PF00581">
    <property type="entry name" value="Rhodanese"/>
    <property type="match status" value="1"/>
</dbReference>
<feature type="compositionally biased region" description="Acidic residues" evidence="3">
    <location>
        <begin position="501"/>
        <end position="517"/>
    </location>
</feature>
<accession>A0ABP0B820</accession>
<feature type="compositionally biased region" description="Polar residues" evidence="3">
    <location>
        <begin position="606"/>
        <end position="619"/>
    </location>
</feature>
<feature type="compositionally biased region" description="Low complexity" evidence="3">
    <location>
        <begin position="466"/>
        <end position="480"/>
    </location>
</feature>
<feature type="region of interest" description="Disordered" evidence="3">
    <location>
        <begin position="991"/>
        <end position="1097"/>
    </location>
</feature>
<dbReference type="Pfam" id="PF00046">
    <property type="entry name" value="Homeodomain"/>
    <property type="match status" value="1"/>
</dbReference>
<dbReference type="SMART" id="SM00389">
    <property type="entry name" value="HOX"/>
    <property type="match status" value="1"/>
</dbReference>
<feature type="region of interest" description="Disordered" evidence="3">
    <location>
        <begin position="453"/>
        <end position="517"/>
    </location>
</feature>
<protein>
    <recommendedName>
        <fullName evidence="8">Tyrosine-protein phosphatase non-receptor type 6</fullName>
    </recommendedName>
</protein>
<evidence type="ECO:0000256" key="2">
    <source>
        <dbReference type="RuleBase" id="RU000682"/>
    </source>
</evidence>
<dbReference type="EMBL" id="CAWUHB010000010">
    <property type="protein sequence ID" value="CAK7215655.1"/>
    <property type="molecule type" value="Genomic_DNA"/>
</dbReference>
<keyword evidence="1 2" id="KW-0371">Homeobox</keyword>
<evidence type="ECO:0008006" key="8">
    <source>
        <dbReference type="Google" id="ProtNLM"/>
    </source>
</evidence>
<evidence type="ECO:0000313" key="6">
    <source>
        <dbReference type="EMBL" id="CAK7215655.1"/>
    </source>
</evidence>
<organism evidence="6 7">
    <name type="scientific">Sporothrix curviconia</name>
    <dbReference type="NCBI Taxonomy" id="1260050"/>
    <lineage>
        <taxon>Eukaryota</taxon>
        <taxon>Fungi</taxon>
        <taxon>Dikarya</taxon>
        <taxon>Ascomycota</taxon>
        <taxon>Pezizomycotina</taxon>
        <taxon>Sordariomycetes</taxon>
        <taxon>Sordariomycetidae</taxon>
        <taxon>Ophiostomatales</taxon>
        <taxon>Ophiostomataceae</taxon>
        <taxon>Sporothrix</taxon>
    </lineage>
</organism>
<evidence type="ECO:0000256" key="3">
    <source>
        <dbReference type="SAM" id="MobiDB-lite"/>
    </source>
</evidence>
<dbReference type="SUPFAM" id="SSF46689">
    <property type="entry name" value="Homeodomain-like"/>
    <property type="match status" value="1"/>
</dbReference>
<name>A0ABP0B820_9PEZI</name>
<keyword evidence="7" id="KW-1185">Reference proteome</keyword>
<keyword evidence="1 2" id="KW-0539">Nucleus</keyword>
<dbReference type="InterPro" id="IPR001356">
    <property type="entry name" value="HD"/>
</dbReference>
<evidence type="ECO:0000313" key="7">
    <source>
        <dbReference type="Proteomes" id="UP001642405"/>
    </source>
</evidence>
<dbReference type="Gene3D" id="3.40.250.10">
    <property type="entry name" value="Rhodanese-like domain"/>
    <property type="match status" value="1"/>
</dbReference>